<protein>
    <submittedName>
        <fullName evidence="1">(diamondback moth) hypothetical protein</fullName>
    </submittedName>
</protein>
<proteinExistence type="predicted"/>
<organism evidence="1 2">
    <name type="scientific">Plutella xylostella</name>
    <name type="common">Diamondback moth</name>
    <name type="synonym">Plutella maculipennis</name>
    <dbReference type="NCBI Taxonomy" id="51655"/>
    <lineage>
        <taxon>Eukaryota</taxon>
        <taxon>Metazoa</taxon>
        <taxon>Ecdysozoa</taxon>
        <taxon>Arthropoda</taxon>
        <taxon>Hexapoda</taxon>
        <taxon>Insecta</taxon>
        <taxon>Pterygota</taxon>
        <taxon>Neoptera</taxon>
        <taxon>Endopterygota</taxon>
        <taxon>Lepidoptera</taxon>
        <taxon>Glossata</taxon>
        <taxon>Ditrysia</taxon>
        <taxon>Yponomeutoidea</taxon>
        <taxon>Plutellidae</taxon>
        <taxon>Plutella</taxon>
    </lineage>
</organism>
<gene>
    <name evidence="1" type="ORF">PLXY2_LOCUS5486</name>
</gene>
<comment type="caution">
    <text evidence="1">The sequence shown here is derived from an EMBL/GenBank/DDBJ whole genome shotgun (WGS) entry which is preliminary data.</text>
</comment>
<evidence type="ECO:0000313" key="1">
    <source>
        <dbReference type="EMBL" id="CAG9114894.1"/>
    </source>
</evidence>
<sequence length="80" mass="8983">MYSKQSDTESNVSGFINYSEDNIKRLYTSAIENIQLINEDILEVQKNLKAIVKNSGHLEKQVTALLLALPQPSVSLSMEE</sequence>
<name>A0A8S4EG20_PLUXY</name>
<dbReference type="AlphaFoldDB" id="A0A8S4EG20"/>
<dbReference type="Proteomes" id="UP000653454">
    <property type="component" value="Unassembled WGS sequence"/>
</dbReference>
<dbReference type="EMBL" id="CAJHNJ030000016">
    <property type="protein sequence ID" value="CAG9114894.1"/>
    <property type="molecule type" value="Genomic_DNA"/>
</dbReference>
<evidence type="ECO:0000313" key="2">
    <source>
        <dbReference type="Proteomes" id="UP000653454"/>
    </source>
</evidence>
<accession>A0A8S4EG20</accession>
<keyword evidence="2" id="KW-1185">Reference proteome</keyword>
<reference evidence="1" key="1">
    <citation type="submission" date="2020-11" db="EMBL/GenBank/DDBJ databases">
        <authorList>
            <person name="Whiteford S."/>
        </authorList>
    </citation>
    <scope>NUCLEOTIDE SEQUENCE</scope>
</reference>